<organism evidence="2 3">
    <name type="scientific">Proteus genomosp. 6</name>
    <dbReference type="NCBI Taxonomy" id="1311820"/>
    <lineage>
        <taxon>Bacteria</taxon>
        <taxon>Pseudomonadati</taxon>
        <taxon>Pseudomonadota</taxon>
        <taxon>Gammaproteobacteria</taxon>
        <taxon>Enterobacterales</taxon>
        <taxon>Morganellaceae</taxon>
        <taxon>Proteus</taxon>
    </lineage>
</organism>
<dbReference type="NCBIfam" id="TIGR02750">
    <property type="entry name" value="TraN_Ftype"/>
    <property type="match status" value="1"/>
</dbReference>
<dbReference type="Proteomes" id="UP001436462">
    <property type="component" value="Unassembled WGS sequence"/>
</dbReference>
<feature type="compositionally biased region" description="Polar residues" evidence="1">
    <location>
        <begin position="33"/>
        <end position="50"/>
    </location>
</feature>
<proteinExistence type="predicted"/>
<sequence length="612" mass="68474">MKNNVKYIAIAGLLLGYSQIGFCDVMRDASKEGSNLGKSSVNQAKSTMTGFNPEKELQGFTRNPNETQYQKNDSGLSQAGNKELADSELGQSARDSFINNPKDKISWDSDLIQNALDIKDKADGIVSGTGENCVKQTQNESYFTNHVCEKEETIKSTCTRTAKITWVEVDGWENQNIVVRPSDFSYFWYNGPWSFSFKSPVTGTIQSATLTLDSGYLFNQHVIFMNTTFQMLNASRYTLNAKNMLLKEGETVTSNRICFGNNGENCRVGIQELVYKAFASTKTATFTLNMIVTVKVKTLSPKIEWVENCPINKEEAVKVREWCSQKGEKRIFKKDGKEFEVYSDCWEYSEEWVTNEGDDNTCIQYEKDPNCTVGERKCILKIGNSCIRNEIKYQCQHTTKTEGYVCGDKFYCDDGSCVDTIGSENNGFNEAVSQLAAISQAGKEMSGLDESKMKAFSGKAMECRKAAAGFSDCCKSSGWGNDIGLAQCNSEEKAIGQAKAKKVIISVGTYCSNKVLGVCLQKKSSYCVFDNKLARIVQAQGRSGQLGIGFGSAKNPDCRGISINELQRLRFDYMDFSDFYEDLQNNLKIPEQDKLLDEVNRRMKEKFDEGKK</sequence>
<feature type="region of interest" description="Disordered" evidence="1">
    <location>
        <begin position="33"/>
        <end position="85"/>
    </location>
</feature>
<comment type="caution">
    <text evidence="2">The sequence shown here is derived from an EMBL/GenBank/DDBJ whole genome shotgun (WGS) entry which is preliminary data.</text>
</comment>
<gene>
    <name evidence="2" type="primary">traN</name>
    <name evidence="2" type="ORF">ABN253_17450</name>
</gene>
<evidence type="ECO:0000313" key="3">
    <source>
        <dbReference type="Proteomes" id="UP001436462"/>
    </source>
</evidence>
<dbReference type="InterPro" id="IPR014121">
    <property type="entry name" value="TraN_Ftype"/>
</dbReference>
<feature type="compositionally biased region" description="Polar residues" evidence="1">
    <location>
        <begin position="60"/>
        <end position="80"/>
    </location>
</feature>
<protein>
    <submittedName>
        <fullName evidence="2">Type-F conjugative transfer system mating-pair stabilization protein TraN</fullName>
    </submittedName>
</protein>
<accession>A0ABV1LDY2</accession>
<keyword evidence="3" id="KW-1185">Reference proteome</keyword>
<dbReference type="EMBL" id="JBEEWF010000015">
    <property type="protein sequence ID" value="MEQ5349954.1"/>
    <property type="molecule type" value="Genomic_DNA"/>
</dbReference>
<dbReference type="Pfam" id="PF06986">
    <property type="entry name" value="F_T4SS_TraN"/>
    <property type="match status" value="1"/>
</dbReference>
<evidence type="ECO:0000256" key="1">
    <source>
        <dbReference type="SAM" id="MobiDB-lite"/>
    </source>
</evidence>
<name>A0ABV1LDY2_9GAMM</name>
<reference evidence="2 3" key="1">
    <citation type="submission" date="2024-04" db="EMBL/GenBank/DDBJ databases">
        <title>Role of Flies in the Dissemination of Carbapenem-Resistant Enterobacteriaceae (CRE): An Epidemiological and Genomic Study in China.</title>
        <authorList>
            <person name="Kaichao C."/>
            <person name="Zhang R."/>
            <person name="Chen S."/>
        </authorList>
    </citation>
    <scope>NUCLEOTIDE SEQUENCE [LARGE SCALE GENOMIC DNA]</scope>
    <source>
        <strain evidence="3">fly-1011</strain>
    </source>
</reference>
<dbReference type="RefSeq" id="WP_349420277.1">
    <property type="nucleotide sequence ID" value="NZ_JBEEWF010000015.1"/>
</dbReference>
<evidence type="ECO:0000313" key="2">
    <source>
        <dbReference type="EMBL" id="MEQ5349954.1"/>
    </source>
</evidence>